<dbReference type="InterPro" id="IPR024185">
    <property type="entry name" value="FTHF_cligase-like_sf"/>
</dbReference>
<dbReference type="eggNOG" id="COG1556">
    <property type="taxonomic scope" value="Bacteria"/>
</dbReference>
<dbReference type="InterPro" id="IPR003741">
    <property type="entry name" value="LUD_dom"/>
</dbReference>
<dbReference type="PANTHER" id="PTHR43682">
    <property type="entry name" value="LACTATE UTILIZATION PROTEIN C"/>
    <property type="match status" value="1"/>
</dbReference>
<dbReference type="Gene3D" id="3.40.50.10420">
    <property type="entry name" value="NagB/RpiA/CoA transferase-like"/>
    <property type="match status" value="1"/>
</dbReference>
<feature type="domain" description="LUD" evidence="1">
    <location>
        <begin position="91"/>
        <end position="195"/>
    </location>
</feature>
<protein>
    <recommendedName>
        <fullName evidence="1">LUD domain-containing protein</fullName>
    </recommendedName>
</protein>
<name>B1ZS04_OPITP</name>
<dbReference type="AlphaFoldDB" id="B1ZS04"/>
<dbReference type="EMBL" id="CP001032">
    <property type="protein sequence ID" value="ACB74680.1"/>
    <property type="molecule type" value="Genomic_DNA"/>
</dbReference>
<evidence type="ECO:0000259" key="1">
    <source>
        <dbReference type="Pfam" id="PF02589"/>
    </source>
</evidence>
<dbReference type="Proteomes" id="UP000007013">
    <property type="component" value="Chromosome"/>
</dbReference>
<sequence>MNSREQILSRVRGALAPLPKRAPLPDWDRDLITLRQTRADVDRWTHFTERLRAVNGTTFTSVAELVGFLDQHGHRHGYCDPALWPQLASAFSASFKVETSFDRARLDDYQFGITAAIGAIAETGTLILSDAGTSSRLGALAPWVHVAVLRRDQIHADLTAALAALPADPNVIWCTGPSKTADVEGILIEGVHGPGVQAALLIE</sequence>
<dbReference type="HOGENOM" id="CLU_090664_3_0_0"/>
<dbReference type="OrthoDB" id="9794157at2"/>
<dbReference type="PANTHER" id="PTHR43682:SF1">
    <property type="entry name" value="LACTATE UTILIZATION PROTEIN C"/>
    <property type="match status" value="1"/>
</dbReference>
<reference evidence="2 3" key="1">
    <citation type="journal article" date="2011" name="J. Bacteriol.">
        <title>Genome sequence of the verrucomicrobium Opitutus terrae PB90-1, an abundant inhabitant of rice paddy soil ecosystems.</title>
        <authorList>
            <person name="van Passel M.W."/>
            <person name="Kant R."/>
            <person name="Palva A."/>
            <person name="Copeland A."/>
            <person name="Lucas S."/>
            <person name="Lapidus A."/>
            <person name="Glavina del Rio T."/>
            <person name="Pitluck S."/>
            <person name="Goltsman E."/>
            <person name="Clum A."/>
            <person name="Sun H."/>
            <person name="Schmutz J."/>
            <person name="Larimer F.W."/>
            <person name="Land M.L."/>
            <person name="Hauser L."/>
            <person name="Kyrpides N."/>
            <person name="Mikhailova N."/>
            <person name="Richardson P.P."/>
            <person name="Janssen P.H."/>
            <person name="de Vos W.M."/>
            <person name="Smidt H."/>
        </authorList>
    </citation>
    <scope>NUCLEOTIDE SEQUENCE [LARGE SCALE GENOMIC DNA]</scope>
    <source>
        <strain evidence="3">DSM 11246 / JCM 15787 / PB90-1</strain>
    </source>
</reference>
<evidence type="ECO:0000313" key="3">
    <source>
        <dbReference type="Proteomes" id="UP000007013"/>
    </source>
</evidence>
<dbReference type="STRING" id="452637.Oter_1395"/>
<proteinExistence type="predicted"/>
<keyword evidence="3" id="KW-1185">Reference proteome</keyword>
<dbReference type="SUPFAM" id="SSF100950">
    <property type="entry name" value="NagB/RpiA/CoA transferase-like"/>
    <property type="match status" value="1"/>
</dbReference>
<evidence type="ECO:0000313" key="2">
    <source>
        <dbReference type="EMBL" id="ACB74680.1"/>
    </source>
</evidence>
<dbReference type="KEGG" id="ote:Oter_1395"/>
<accession>B1ZS04</accession>
<gene>
    <name evidence="2" type="ordered locus">Oter_1395</name>
</gene>
<dbReference type="InterPro" id="IPR037171">
    <property type="entry name" value="NagB/RpiA_transferase-like"/>
</dbReference>
<dbReference type="RefSeq" id="WP_012374218.1">
    <property type="nucleotide sequence ID" value="NC_010571.1"/>
</dbReference>
<dbReference type="Pfam" id="PF02589">
    <property type="entry name" value="LUD_dom"/>
    <property type="match status" value="1"/>
</dbReference>
<organism evidence="2 3">
    <name type="scientific">Opitutus terrae (strain DSM 11246 / JCM 15787 / PB90-1)</name>
    <dbReference type="NCBI Taxonomy" id="452637"/>
    <lineage>
        <taxon>Bacteria</taxon>
        <taxon>Pseudomonadati</taxon>
        <taxon>Verrucomicrobiota</taxon>
        <taxon>Opitutia</taxon>
        <taxon>Opitutales</taxon>
        <taxon>Opitutaceae</taxon>
        <taxon>Opitutus</taxon>
    </lineage>
</organism>